<keyword evidence="11" id="KW-1185">Reference proteome</keyword>
<evidence type="ECO:0000259" key="9">
    <source>
        <dbReference type="Pfam" id="PF11923"/>
    </source>
</evidence>
<evidence type="ECO:0000256" key="6">
    <source>
        <dbReference type="SAM" id="Coils"/>
    </source>
</evidence>
<dbReference type="Pfam" id="PF11923">
    <property type="entry name" value="NFACT-C"/>
    <property type="match status" value="1"/>
</dbReference>
<feature type="compositionally biased region" description="Polar residues" evidence="7">
    <location>
        <begin position="763"/>
        <end position="779"/>
    </location>
</feature>
<evidence type="ECO:0000256" key="2">
    <source>
        <dbReference type="ARBA" id="ARBA00008318"/>
    </source>
</evidence>
<comment type="subcellular location">
    <subcellularLocation>
        <location evidence="1">Cytoplasm</location>
    </subcellularLocation>
</comment>
<dbReference type="GeneID" id="19900428"/>
<gene>
    <name evidence="10" type="ORF">W97_03117</name>
</gene>
<feature type="compositionally biased region" description="Acidic residues" evidence="7">
    <location>
        <begin position="787"/>
        <end position="799"/>
    </location>
</feature>
<protein>
    <recommendedName>
        <fullName evidence="5">Ribosome quality control complex subunit 2</fullName>
    </recommendedName>
</protein>
<dbReference type="GO" id="GO:0043023">
    <property type="term" value="F:ribosomal large subunit binding"/>
    <property type="evidence" value="ECO:0007669"/>
    <property type="project" value="TreeGrafter"/>
</dbReference>
<organism evidence="10 11">
    <name type="scientific">Coniosporium apollinis (strain CBS 100218)</name>
    <name type="common">Rock-inhabiting black yeast</name>
    <dbReference type="NCBI Taxonomy" id="1168221"/>
    <lineage>
        <taxon>Eukaryota</taxon>
        <taxon>Fungi</taxon>
        <taxon>Dikarya</taxon>
        <taxon>Ascomycota</taxon>
        <taxon>Pezizomycotina</taxon>
        <taxon>Dothideomycetes</taxon>
        <taxon>Dothideomycetes incertae sedis</taxon>
        <taxon>Coniosporium</taxon>
    </lineage>
</organism>
<evidence type="ECO:0000256" key="5">
    <source>
        <dbReference type="ARBA" id="ARBA00070414"/>
    </source>
</evidence>
<dbReference type="RefSeq" id="XP_007779206.1">
    <property type="nucleotide sequence ID" value="XM_007781016.1"/>
</dbReference>
<feature type="compositionally biased region" description="Basic residues" evidence="7">
    <location>
        <begin position="878"/>
        <end position="888"/>
    </location>
</feature>
<dbReference type="GO" id="GO:1990116">
    <property type="term" value="P:ribosome-associated ubiquitin-dependent protein catabolic process"/>
    <property type="evidence" value="ECO:0007669"/>
    <property type="project" value="TreeGrafter"/>
</dbReference>
<dbReference type="STRING" id="1168221.R7YPY8"/>
<feature type="coiled-coil region" evidence="6">
    <location>
        <begin position="334"/>
        <end position="396"/>
    </location>
</feature>
<dbReference type="eggNOG" id="KOG2030">
    <property type="taxonomic scope" value="Eukaryota"/>
</dbReference>
<dbReference type="OMA" id="MFLEFFA"/>
<dbReference type="GO" id="GO:0000049">
    <property type="term" value="F:tRNA binding"/>
    <property type="evidence" value="ECO:0007669"/>
    <property type="project" value="TreeGrafter"/>
</dbReference>
<feature type="compositionally biased region" description="Low complexity" evidence="7">
    <location>
        <begin position="830"/>
        <end position="856"/>
    </location>
</feature>
<accession>R7YPY8</accession>
<proteinExistence type="inferred from homology"/>
<evidence type="ECO:0000259" key="8">
    <source>
        <dbReference type="Pfam" id="PF05670"/>
    </source>
</evidence>
<evidence type="ECO:0000256" key="4">
    <source>
        <dbReference type="ARBA" id="ARBA00023054"/>
    </source>
</evidence>
<dbReference type="GO" id="GO:0072344">
    <property type="term" value="P:rescue of stalled ribosome"/>
    <property type="evidence" value="ECO:0007669"/>
    <property type="project" value="TreeGrafter"/>
</dbReference>
<dbReference type="AlphaFoldDB" id="R7YPY8"/>
<dbReference type="HOGENOM" id="CLU_003612_1_1_1"/>
<dbReference type="Pfam" id="PF05670">
    <property type="entry name" value="NFACT-R_1"/>
    <property type="match status" value="1"/>
</dbReference>
<dbReference type="InterPro" id="IPR008532">
    <property type="entry name" value="NFACT_RNA-bd"/>
</dbReference>
<dbReference type="Proteomes" id="UP000016924">
    <property type="component" value="Unassembled WGS sequence"/>
</dbReference>
<dbReference type="InterPro" id="IPR021846">
    <property type="entry name" value="NFACT-C"/>
</dbReference>
<feature type="region of interest" description="Disordered" evidence="7">
    <location>
        <begin position="1086"/>
        <end position="1119"/>
    </location>
</feature>
<feature type="region of interest" description="Disordered" evidence="7">
    <location>
        <begin position="445"/>
        <end position="475"/>
    </location>
</feature>
<name>R7YPY8_CONA1</name>
<keyword evidence="3" id="KW-0963">Cytoplasm</keyword>
<evidence type="ECO:0000313" key="11">
    <source>
        <dbReference type="Proteomes" id="UP000016924"/>
    </source>
</evidence>
<comment type="similarity">
    <text evidence="2">Belongs to the NEMF family.</text>
</comment>
<dbReference type="EMBL" id="JH767565">
    <property type="protein sequence ID" value="EON63889.1"/>
    <property type="molecule type" value="Genomic_DNA"/>
</dbReference>
<dbReference type="GO" id="GO:0005737">
    <property type="term" value="C:cytoplasm"/>
    <property type="evidence" value="ECO:0007669"/>
    <property type="project" value="UniProtKB-SubCell"/>
</dbReference>
<dbReference type="Gene3D" id="2.30.310.10">
    <property type="entry name" value="ibrinogen binding protein from staphylococcus aureus domain"/>
    <property type="match status" value="1"/>
</dbReference>
<dbReference type="PANTHER" id="PTHR15239">
    <property type="entry name" value="NUCLEAR EXPORT MEDIATOR FACTOR NEMF"/>
    <property type="match status" value="1"/>
</dbReference>
<evidence type="ECO:0000256" key="1">
    <source>
        <dbReference type="ARBA" id="ARBA00004496"/>
    </source>
</evidence>
<feature type="compositionally biased region" description="Acidic residues" evidence="7">
    <location>
        <begin position="750"/>
        <end position="759"/>
    </location>
</feature>
<dbReference type="Pfam" id="PF05833">
    <property type="entry name" value="NFACT_N"/>
    <property type="match status" value="1"/>
</dbReference>
<feature type="domain" description="NFACT RNA-binding" evidence="8">
    <location>
        <begin position="553"/>
        <end position="665"/>
    </location>
</feature>
<dbReference type="GO" id="GO:1990112">
    <property type="term" value="C:RQC complex"/>
    <property type="evidence" value="ECO:0007669"/>
    <property type="project" value="TreeGrafter"/>
</dbReference>
<feature type="compositionally biased region" description="Basic residues" evidence="7">
    <location>
        <begin position="1102"/>
        <end position="1119"/>
    </location>
</feature>
<keyword evidence="4 6" id="KW-0175">Coiled coil</keyword>
<evidence type="ECO:0000256" key="7">
    <source>
        <dbReference type="SAM" id="MobiDB-lite"/>
    </source>
</evidence>
<dbReference type="FunFam" id="2.30.310.10:FF:000003">
    <property type="entry name" value="Zinc knuckle domain containing protein"/>
    <property type="match status" value="1"/>
</dbReference>
<dbReference type="PANTHER" id="PTHR15239:SF6">
    <property type="entry name" value="RIBOSOME QUALITY CONTROL COMPLEX SUBUNIT NEMF"/>
    <property type="match status" value="1"/>
</dbReference>
<sequence length="1119" mass="123564">MKQRFSSLDVIAHELSNSLTSLRVTNIYDLSSRIFLIKFHKPDHREQLLIDSGFRCHLTRFARSTAAAPSPFVTRLRKYLKTRRVTSIAQVGTDRIIEFQFSDGLYRLFLEFYAAGNLVLTDRDLNIIALFREVSEGAEHERQRVGLQYNLTLRQNYGGVPPLTKERVIEGLQKASAKQQDAAAGKKKTKAGDALRKALAVSIMEFPPMLVDHALRVVDFDTTLKPEQVLQEDLLLDKLMLALEEARRVIEEITGAETAKGYIIAKQKQPSTGTKGGDGESADGSSRENLIYDDFHPFRPKQFEDDRSNKFLEFEGFNKTVDEFYSSIEGQKLESKLQEREDAAKKKLAQARQDHEKRLGGLQQVQELNVRKAQAIEANLDRVEEAKAAINGLIEKGMDWVDVARLIENEQKRRNPVAEMIKLPLKLYENTATLLLPEFDFAEEEDFEGEETESENGESEEELEDSKRKNKQTSQPVDKRLTVDIDLGLSAYANARQYYDQKRVAAVKEEKTMAASSKALKSTEKKIEADLKKGLKQEKDVLRPVRKAWWFEKFNYFVSSDGYLVLGGKDAQQDDILYNRYLKKGDVYVHADLQGAAHMVIKNKPSTPDAPIPPSTLSQAGSYSICTSTAWESKAVMSAWWINSDQVSKTASNGDYLPAGEFRVSGTKNYLPPAQLLLGFAVIFEISEESKPRHSKHRLQDRTVAEDVHSASVAVADDGPTEVDAAQEPQTAESDSDSDEDFPDAKLETDSDDSEDEEDSSKARSNPLQSDSTPATQPEQDAKPDESDAEDLHDEDDERAENAMSSAAATISFKGGHRHLSAAERRRLRNPNSSTPTTQPTTDNEADTDNATGADDMVTQASSTGGAPTTAKAGPLPRGKRGKAKKLATKYADQDEEDRALALRLLGSKPSTGEDPAVALSGADKQKLKEEELAAQKQRCREQHQRTQAAGKAAEEARRAALSNQDHEADEGEDEAVRLSLVNLDALVGRSLPGDEILSAIPVCAPWSALSNYKYKVKLQPGAAKKGKAVKEILGRWDAAGKDPKIVDKASQDPERIWPREVELIRGWRDAEVFGVVPVGKVRVVLSGGGGGGGGGKDKGGGKGKKPAARGGRGSKRSR</sequence>
<feature type="domain" description="NFACT protein C-terminal" evidence="9">
    <location>
        <begin position="981"/>
        <end position="1085"/>
    </location>
</feature>
<feature type="region of interest" description="Disordered" evidence="7">
    <location>
        <begin position="267"/>
        <end position="286"/>
    </location>
</feature>
<reference evidence="11" key="1">
    <citation type="submission" date="2012-06" db="EMBL/GenBank/DDBJ databases">
        <title>The genome sequence of Coniosporium apollinis CBS 100218.</title>
        <authorList>
            <consortium name="The Broad Institute Genome Sequencing Platform"/>
            <person name="Cuomo C."/>
            <person name="Gorbushina A."/>
            <person name="Noack S."/>
            <person name="Walker B."/>
            <person name="Young S.K."/>
            <person name="Zeng Q."/>
            <person name="Gargeya S."/>
            <person name="Fitzgerald M."/>
            <person name="Haas B."/>
            <person name="Abouelleil A."/>
            <person name="Alvarado L."/>
            <person name="Arachchi H.M."/>
            <person name="Berlin A.M."/>
            <person name="Chapman S.B."/>
            <person name="Goldberg J."/>
            <person name="Griggs A."/>
            <person name="Gujja S."/>
            <person name="Hansen M."/>
            <person name="Howarth C."/>
            <person name="Imamovic A."/>
            <person name="Larimer J."/>
            <person name="McCowan C."/>
            <person name="Montmayeur A."/>
            <person name="Murphy C."/>
            <person name="Neiman D."/>
            <person name="Pearson M."/>
            <person name="Priest M."/>
            <person name="Roberts A."/>
            <person name="Saif S."/>
            <person name="Shea T."/>
            <person name="Sisk P."/>
            <person name="Sykes S."/>
            <person name="Wortman J."/>
            <person name="Nusbaum C."/>
            <person name="Birren B."/>
        </authorList>
    </citation>
    <scope>NUCLEOTIDE SEQUENCE [LARGE SCALE GENOMIC DNA]</scope>
    <source>
        <strain evidence="11">CBS 100218</strain>
    </source>
</reference>
<feature type="region of interest" description="Disordered" evidence="7">
    <location>
        <begin position="712"/>
        <end position="974"/>
    </location>
</feature>
<dbReference type="OrthoDB" id="207084at2759"/>
<evidence type="ECO:0000256" key="3">
    <source>
        <dbReference type="ARBA" id="ARBA00022490"/>
    </source>
</evidence>
<feature type="compositionally biased region" description="Acidic residues" evidence="7">
    <location>
        <begin position="445"/>
        <end position="464"/>
    </location>
</feature>
<dbReference type="InterPro" id="IPR051608">
    <property type="entry name" value="RQC_Subunit_NEMF"/>
</dbReference>
<feature type="compositionally biased region" description="Basic and acidic residues" evidence="7">
    <location>
        <begin position="924"/>
        <end position="945"/>
    </location>
</feature>
<evidence type="ECO:0000313" key="10">
    <source>
        <dbReference type="EMBL" id="EON63889.1"/>
    </source>
</evidence>